<dbReference type="Proteomes" id="UP000037773">
    <property type="component" value="Unassembled WGS sequence"/>
</dbReference>
<evidence type="ECO:0000313" key="2">
    <source>
        <dbReference type="Proteomes" id="UP000037773"/>
    </source>
</evidence>
<organism evidence="1 2">
    <name type="scientific">Streptomyces caelestis</name>
    <dbReference type="NCBI Taxonomy" id="36816"/>
    <lineage>
        <taxon>Bacteria</taxon>
        <taxon>Bacillati</taxon>
        <taxon>Actinomycetota</taxon>
        <taxon>Actinomycetes</taxon>
        <taxon>Kitasatosporales</taxon>
        <taxon>Streptomycetaceae</taxon>
        <taxon>Streptomyces</taxon>
    </lineage>
</organism>
<evidence type="ECO:0000313" key="1">
    <source>
        <dbReference type="EMBL" id="KOT38816.1"/>
    </source>
</evidence>
<dbReference type="InterPro" id="IPR023983">
    <property type="entry name" value="DNA_S_mod_dnd_assoc_4"/>
</dbReference>
<keyword evidence="2" id="KW-1185">Reference proteome</keyword>
<dbReference type="EMBL" id="LGCN01000166">
    <property type="protein sequence ID" value="KOT38816.1"/>
    <property type="molecule type" value="Genomic_DNA"/>
</dbReference>
<sequence length="155" mass="17236">MAYEDRFRRPAAHEDLISALAGKEGPFNAMVDVLMFAAVLGRNKGKREPFDKPGEPIRLALIEGRQYGDVLIDMIAVAEEPNDPKILADERQPDRVEIFEEYANGGLNYIQGEINASGGHDYVSIISTLVMDALTTPDERQNEFSALVRAADLDW</sequence>
<comment type="caution">
    <text evidence="1">The sequence shown here is derived from an EMBL/GenBank/DDBJ whole genome shotgun (WGS) entry which is preliminary data.</text>
</comment>
<dbReference type="RefSeq" id="WP_030834284.1">
    <property type="nucleotide sequence ID" value="NZ_JBFBKA010000018.1"/>
</dbReference>
<reference evidence="1 2" key="1">
    <citation type="submission" date="2015-07" db="EMBL/GenBank/DDBJ databases">
        <authorList>
            <person name="Noorani M."/>
        </authorList>
    </citation>
    <scope>NUCLEOTIDE SEQUENCE [LARGE SCALE GENOMIC DNA]</scope>
    <source>
        <strain evidence="1 2">NRRL B-24567</strain>
    </source>
</reference>
<gene>
    <name evidence="1" type="ORF">ADK41_15010</name>
</gene>
<protein>
    <recommendedName>
        <fullName evidence="3">DNA phosphorothioation-associated protein 4</fullName>
    </recommendedName>
</protein>
<name>A0A0M9X8Z2_9ACTN</name>
<evidence type="ECO:0008006" key="3">
    <source>
        <dbReference type="Google" id="ProtNLM"/>
    </source>
</evidence>
<dbReference type="OrthoDB" id="3687123at2"/>
<proteinExistence type="predicted"/>
<accession>A0A0M9X8Z2</accession>
<dbReference type="PATRIC" id="fig|36816.3.peg.3241"/>
<dbReference type="NCBIfam" id="TIGR04062">
    <property type="entry name" value="dnd_assoc_4"/>
    <property type="match status" value="1"/>
</dbReference>
<dbReference type="AlphaFoldDB" id="A0A0M9X8Z2"/>